<dbReference type="EMBL" id="SCWA01000003">
    <property type="protein sequence ID" value="TDL98650.1"/>
    <property type="molecule type" value="Genomic_DNA"/>
</dbReference>
<gene>
    <name evidence="1" type="ORF">ERX27_02415</name>
</gene>
<comment type="caution">
    <text evidence="1">The sequence shown here is derived from an EMBL/GenBank/DDBJ whole genome shotgun (WGS) entry which is preliminary data.</text>
</comment>
<dbReference type="OrthoDB" id="9854860at2"/>
<keyword evidence="2" id="KW-1185">Reference proteome</keyword>
<protein>
    <submittedName>
        <fullName evidence="1">Uncharacterized protein</fullName>
    </submittedName>
</protein>
<sequence>MLYRYTVNGRSIDALIHSGQVVWLTKHDMKQVMNEHAGDENISMERGIAHYNYPQIDSREFGQSVLSNSFNIMGYHAGDDAGDLIEKLGMYESKEDGDQGTVYHYDNFSFMIIDNKIYAITLNVLEENVSPDIQEIWGVQSENTGSEYMRFDKVKDNGFYVEVYPYIGPTAGISGITIYRENYAGPSLEQADTGRFTKEMILNKDFAYSILSNDYNIAGYHAGDNATLQEVIEAVGEPDSRHQNENGVEYIEYGLKRMTFIDDKLEFISLDVTESDIDIDELRTAWGYDYQIINSESGEYTVYDTNKTNGYHVEILSLNDQVQSITIHGDYYKKNHLWWGV</sequence>
<evidence type="ECO:0000313" key="1">
    <source>
        <dbReference type="EMBL" id="TDL98650.1"/>
    </source>
</evidence>
<organism evidence="1 2">
    <name type="scientific">Macrococcus brunensis</name>
    <dbReference type="NCBI Taxonomy" id="198483"/>
    <lineage>
        <taxon>Bacteria</taxon>
        <taxon>Bacillati</taxon>
        <taxon>Bacillota</taxon>
        <taxon>Bacilli</taxon>
        <taxon>Bacillales</taxon>
        <taxon>Staphylococcaceae</taxon>
        <taxon>Macrococcus</taxon>
    </lineage>
</organism>
<proteinExistence type="predicted"/>
<accession>A0A4R6BFR2</accession>
<dbReference type="Proteomes" id="UP000295310">
    <property type="component" value="Unassembled WGS sequence"/>
</dbReference>
<dbReference type="AlphaFoldDB" id="A0A4R6BFR2"/>
<name>A0A4R6BFR2_9STAP</name>
<reference evidence="1 2" key="1">
    <citation type="submission" date="2019-01" db="EMBL/GenBank/DDBJ databases">
        <title>Draft genome sequences of the type strains of six Macrococcus species.</title>
        <authorList>
            <person name="Mazhar S."/>
            <person name="Altermann E."/>
            <person name="Hill C."/>
            <person name="Mcauliffe O."/>
        </authorList>
    </citation>
    <scope>NUCLEOTIDE SEQUENCE [LARGE SCALE GENOMIC DNA]</scope>
    <source>
        <strain evidence="1 2">CCM4811</strain>
    </source>
</reference>
<evidence type="ECO:0000313" key="2">
    <source>
        <dbReference type="Proteomes" id="UP000295310"/>
    </source>
</evidence>